<feature type="non-terminal residue" evidence="1">
    <location>
        <position position="1"/>
    </location>
</feature>
<comment type="caution">
    <text evidence="1">The sequence shown here is derived from an EMBL/GenBank/DDBJ whole genome shotgun (WGS) entry which is preliminary data.</text>
</comment>
<accession>A0A0F8ZLH7</accession>
<gene>
    <name evidence="1" type="ORF">LCGC14_2955820</name>
</gene>
<dbReference type="AlphaFoldDB" id="A0A0F8ZLH7"/>
<sequence length="95" mass="11351">VFYLLLGIQKGEYYSIDEILEETINQGCKPTEEWMFVEKVKERYDYGNIEDYYGIDIRGKSISICHDFKKEPMNTTDWWESLSVVKRDLILTLQK</sequence>
<dbReference type="EMBL" id="LAZR01059697">
    <property type="protein sequence ID" value="KKK67264.1"/>
    <property type="molecule type" value="Genomic_DNA"/>
</dbReference>
<proteinExistence type="predicted"/>
<evidence type="ECO:0000313" key="1">
    <source>
        <dbReference type="EMBL" id="KKK67264.1"/>
    </source>
</evidence>
<name>A0A0F8ZLH7_9ZZZZ</name>
<reference evidence="1" key="1">
    <citation type="journal article" date="2015" name="Nature">
        <title>Complex archaea that bridge the gap between prokaryotes and eukaryotes.</title>
        <authorList>
            <person name="Spang A."/>
            <person name="Saw J.H."/>
            <person name="Jorgensen S.L."/>
            <person name="Zaremba-Niedzwiedzka K."/>
            <person name="Martijn J."/>
            <person name="Lind A.E."/>
            <person name="van Eijk R."/>
            <person name="Schleper C."/>
            <person name="Guy L."/>
            <person name="Ettema T.J."/>
        </authorList>
    </citation>
    <scope>NUCLEOTIDE SEQUENCE</scope>
</reference>
<protein>
    <submittedName>
        <fullName evidence="1">Uncharacterized protein</fullName>
    </submittedName>
</protein>
<organism evidence="1">
    <name type="scientific">marine sediment metagenome</name>
    <dbReference type="NCBI Taxonomy" id="412755"/>
    <lineage>
        <taxon>unclassified sequences</taxon>
        <taxon>metagenomes</taxon>
        <taxon>ecological metagenomes</taxon>
    </lineage>
</organism>